<feature type="signal peptide" evidence="1">
    <location>
        <begin position="1"/>
        <end position="22"/>
    </location>
</feature>
<evidence type="ECO:0000313" key="3">
    <source>
        <dbReference type="Proteomes" id="UP000005408"/>
    </source>
</evidence>
<evidence type="ECO:0000313" key="2">
    <source>
        <dbReference type="EnsemblMetazoa" id="G18903.1:cds"/>
    </source>
</evidence>
<dbReference type="EnsemblMetazoa" id="G18903.1">
    <property type="protein sequence ID" value="G18903.1:cds"/>
    <property type="gene ID" value="G18903"/>
</dbReference>
<proteinExistence type="predicted"/>
<dbReference type="AlphaFoldDB" id="A0A8W8JJW3"/>
<accession>A0A8W8JJW3</accession>
<name>A0A8W8JJW3_MAGGI</name>
<feature type="chain" id="PRO_5036461992" description="Kazal-like domain-containing protein" evidence="1">
    <location>
        <begin position="23"/>
        <end position="100"/>
    </location>
</feature>
<evidence type="ECO:0000256" key="1">
    <source>
        <dbReference type="SAM" id="SignalP"/>
    </source>
</evidence>
<keyword evidence="3" id="KW-1185">Reference proteome</keyword>
<organism evidence="2 3">
    <name type="scientific">Magallana gigas</name>
    <name type="common">Pacific oyster</name>
    <name type="synonym">Crassostrea gigas</name>
    <dbReference type="NCBI Taxonomy" id="29159"/>
    <lineage>
        <taxon>Eukaryota</taxon>
        <taxon>Metazoa</taxon>
        <taxon>Spiralia</taxon>
        <taxon>Lophotrochozoa</taxon>
        <taxon>Mollusca</taxon>
        <taxon>Bivalvia</taxon>
        <taxon>Autobranchia</taxon>
        <taxon>Pteriomorphia</taxon>
        <taxon>Ostreida</taxon>
        <taxon>Ostreoidea</taxon>
        <taxon>Ostreidae</taxon>
        <taxon>Magallana</taxon>
    </lineage>
</organism>
<dbReference type="Proteomes" id="UP000005408">
    <property type="component" value="Unassembled WGS sequence"/>
</dbReference>
<evidence type="ECO:0008006" key="4">
    <source>
        <dbReference type="Google" id="ProtNLM"/>
    </source>
</evidence>
<protein>
    <recommendedName>
        <fullName evidence="4">Kazal-like domain-containing protein</fullName>
    </recommendedName>
</protein>
<reference evidence="2" key="1">
    <citation type="submission" date="2022-08" db="UniProtKB">
        <authorList>
            <consortium name="EnsemblMetazoa"/>
        </authorList>
    </citation>
    <scope>IDENTIFICATION</scope>
    <source>
        <strain evidence="2">05x7-T-G4-1.051#20</strain>
    </source>
</reference>
<keyword evidence="1" id="KW-0732">Signal</keyword>
<sequence length="100" mass="11572">MEGLVWMVLLLSTITIFIKVSAITFCEKSAITVRYVEHCPTDFRSWEIAAKKMKCESIEQRCSDSFNTGRHRFQYHCVINAWMNATLEVCALNRTIFGTE</sequence>